<evidence type="ECO:0000313" key="2">
    <source>
        <dbReference type="EMBL" id="MFD2255416.1"/>
    </source>
</evidence>
<feature type="transmembrane region" description="Helical" evidence="1">
    <location>
        <begin position="20"/>
        <end position="40"/>
    </location>
</feature>
<keyword evidence="1" id="KW-1133">Transmembrane helix</keyword>
<dbReference type="InterPro" id="IPR012902">
    <property type="entry name" value="N_methyl_site"/>
</dbReference>
<keyword evidence="3" id="KW-1185">Reference proteome</keyword>
<proteinExistence type="predicted"/>
<evidence type="ECO:0000313" key="3">
    <source>
        <dbReference type="Proteomes" id="UP001597375"/>
    </source>
</evidence>
<dbReference type="NCBIfam" id="TIGR02532">
    <property type="entry name" value="IV_pilin_GFxxxE"/>
    <property type="match status" value="1"/>
</dbReference>
<organism evidence="2 3">
    <name type="scientific">Luteolibacter algae</name>
    <dbReference type="NCBI Taxonomy" id="454151"/>
    <lineage>
        <taxon>Bacteria</taxon>
        <taxon>Pseudomonadati</taxon>
        <taxon>Verrucomicrobiota</taxon>
        <taxon>Verrucomicrobiia</taxon>
        <taxon>Verrucomicrobiales</taxon>
        <taxon>Verrucomicrobiaceae</taxon>
        <taxon>Luteolibacter</taxon>
    </lineage>
</organism>
<comment type="caution">
    <text evidence="2">The sequence shown here is derived from an EMBL/GenBank/DDBJ whole genome shotgun (WGS) entry which is preliminary data.</text>
</comment>
<keyword evidence="1" id="KW-0812">Transmembrane</keyword>
<accession>A0ABW5D407</accession>
<evidence type="ECO:0000256" key="1">
    <source>
        <dbReference type="SAM" id="Phobius"/>
    </source>
</evidence>
<keyword evidence="1" id="KW-0472">Membrane</keyword>
<reference evidence="3" key="1">
    <citation type="journal article" date="2019" name="Int. J. Syst. Evol. Microbiol.">
        <title>The Global Catalogue of Microorganisms (GCM) 10K type strain sequencing project: providing services to taxonomists for standard genome sequencing and annotation.</title>
        <authorList>
            <consortium name="The Broad Institute Genomics Platform"/>
            <consortium name="The Broad Institute Genome Sequencing Center for Infectious Disease"/>
            <person name="Wu L."/>
            <person name="Ma J."/>
        </authorList>
    </citation>
    <scope>NUCLEOTIDE SEQUENCE [LARGE SCALE GENOMIC DNA]</scope>
    <source>
        <strain evidence="3">CGMCC 4.7106</strain>
    </source>
</reference>
<sequence>MKIVRKYLSIRAQGMTLMEVVIAIAVVAFVVPIIIAATGVTSRSRSQAEADTRSAWIVRKIQQEISAKWAEPMHKSFISADFKFPEGAGETSSAILLFDKEGKFLEEGNDQAFEKSLENTEAVYVVKVSAERYGQVENRRVHPKGGFSLMRIEVAHPAKSAVSARDVYRYQYVRSRGGAF</sequence>
<dbReference type="Proteomes" id="UP001597375">
    <property type="component" value="Unassembled WGS sequence"/>
</dbReference>
<protein>
    <submittedName>
        <fullName evidence="2">Type II secretion system protein J</fullName>
    </submittedName>
</protein>
<gene>
    <name evidence="2" type="ORF">ACFSSA_01895</name>
</gene>
<dbReference type="EMBL" id="JBHUIT010000002">
    <property type="protein sequence ID" value="MFD2255416.1"/>
    <property type="molecule type" value="Genomic_DNA"/>
</dbReference>
<name>A0ABW5D407_9BACT</name>